<dbReference type="PANTHER" id="PTHR16166:SF93">
    <property type="entry name" value="INTERMEMBRANE LIPID TRANSFER PROTEIN VPS13"/>
    <property type="match status" value="1"/>
</dbReference>
<dbReference type="EnsemblMetazoa" id="XM_014399281.2">
    <property type="protein sequence ID" value="XP_014254767.1"/>
    <property type="gene ID" value="LOC106669655"/>
</dbReference>
<dbReference type="Pfam" id="PF25037">
    <property type="entry name" value="VPS13_C"/>
    <property type="match status" value="1"/>
</dbReference>
<sequence>MVFESILVDMLNKYLGQYVENLDSSQLKVGIWGGNVVLHNLYLRANTLDELDLPVKTLFGCLGTLTLQIPWNNLYNAPVVASIDSLYILAVPNNAMVYDPVKDEKYKQEAKQEELKLVDLAKKRELANEKKDASLEQASFIEKLSTQIIKNVEVTIKNIHIRFEDKMSCPGRTFALGITLDTLSVKTTTNWEQKLPADSSTFIFKELIISCLCLYWNSDIKQLFSHIPPDDLLKNFKNGIAIKDYIPQNYQYMLGPLNASSKLRINPKPENDKSDFTVSKIYLTSDLPDLSVKISKNQFQDILCVIEAVDLMQRATKYRKYRPNLTTYIGHSKEWWQFAYTCILEEEVRRRRKNWSWANMKEHRDCCKEYLAVYKEKLQAAKQDEKIISACKQLEEKLDVLNIILLRERVEMEVLKEEKRESTRSSGSGWFSGWWFSNKDMQIKDDKDNDLLIKFENAMTIEEKKKLFRAIGYTEGALPTTYPKHFVKVDIELVLHKLHLLICNFAYEDPVVLSAKLQGITLKTQQRENAILCLAKVGSFNITGCAQKAYTPQIVNTIGDTKSKDLLEVLFETNPLDSAVCDKRFRVSAQPLHVLYDLFTIQRVSEVFLPAKPIEATSLQSAVQMKLTQIKEMSTSGVQHLIEKHEVLELDIYLKSSVIIIPKNGILDNPLKSRVVISLGTIKIKSVILDRSENTFKNLRAKYKDELALKTLELHSYDHFNLKLTELQIVLGLDGENLEGKLKQEMYILKPLSIGIEIQKCILPDDPRLPRLKVSGTLPGIHLNIAVIRLQKLMELLLTLSPATETGKVESEFDPGMKRCVSSVSVLSLGRTKSFDYRRKSIRIKPKTKDVVQFTELVLDFELKQLTLSVLDEGKHFLDFSMNTVNLDVTLQTYTQIFRLKLFKIEMIQMYKKEPLKVIQTSNLGINKNYLFSVEYINVDKHSPEFHTVYGSVMRTIKADFTGLRFYMHCEGLLELVALSKIVMPSELPSKSKSQIQPTLQNIEERGANAVKKPVKHASSIHKANIQKKASFITSDAIDLKIELQAGETSITLATVKQPIMDLQILGGHAGITLRPAYTQFTTQLNGINLINLTSTSSYTKDIISLVSDKESLKATLVLFNEHPMNVSNVDIKLTAKVSRLRFIFIKSFLDRVVNFMNHFQDAEQAFIEASQAAAEAAKQNVQVVYQKATKVELQIDLQAPIIYVPINEESNETFILDFGSLKGENSFLEMPTSKDFSQPAILDRIRLQLDNLKLSRATIDENLSCVQEISMITPITFKMSIQRNLSSAWFSDIPDLEIACVIQTICICITHSDYVNLMKMMDENIFSVMPEDTPTKVFPSVGTFGCNMSTSSKDSMWQYMEKPSMPALDDNEKIVTASPDENLRMSMKFLCNVDEVVVKILDPHDSTGSGELAKISLNVISLKGSMLSDNSLQLSLLLLDLIMEDTRQSQANKICRYMQRKKEGHTTAVRTKVPGTTETSIIESTEETSNKSMVDIIYQQKKEAIFANVRVCSFVLILNVEHLLKVAAVFTLPPSSTPAPKPKIPSSIPDPGKSSRIIEPKESTNLLTFNFKCEHPDIILVERLDDIDTNALVMHCEVQFKWRISGSHQTVSGSINDLQLFSCCYNPEKRKSTKIPIIEPVSIILAGTTPKNSALHVDLSSTNIRVSVTPGTIQLLSSISSAITGSTIEEQSEVVAFVDRTDMWDIQKFEDTDYHFLKTELGVEATDTHTFYKSIEPEPKSELCVVYLPSIVFVLESGVGITTMPVLHFESAIRAYVRNWSSLLNIESNIHLQISYFNHTLALWEPILEPVEETDEGGMTEFAPWGLSIQVETNKINPTAIPDPTDVALDNMGKTKPAMYIHVTSKEVLPLTLTKTCLNVLNELSINFSDAIYKPTVSSGMRPQYVIVNDSGLVVTVKLDHSEFKIWGEGNEDVKEVILDPGANLDLALRNMGSAVSSPAIFTSTKAEMHGHTIDIFVNDYKCDLRVPISRADKRYFSLNYRGLSNDTWGLVSAVAIQNGCTTATLRGIIQIKNGFNVPVSIYYMTKKGNEVSYVTTINPNTKLNLPLEAIYTPTSELFFSFEGYSVSVVPFLWKDLQQSLHKTVIMQCYPKNVEDKDPLFFRATGELEQIYYENTKKHTMASACYNITLRPTVIFKNLLPINIEIIVQGHDRPSDAPPIVIPPGQTIQVPTAEPGYSSLIVTLPDYLDRDWCCKHKIEDNADDLTVWTFESYENIQKVTLDLGIHTTDVRGSILMELYCPFWMINKTGLILSYKRSSKGDKDTTTDEQEQGTNILYHPNDFTGPILFSFKAKNFFAKKKSQLRVFDGQWSEKFSLDVAGSAGMVSCVSGGKIYDIGITIQLTYSTLTKQVMFTPFFVVVNHWSINLEFQETSIKNDKWRVVKEKDCIPFWPVSRASNSIRVRVAGTKESTVDFTYKTIHHSLFKLENKYGAVVVDIQVSDGGTYIALFPYEQGMAPALIINHTSSEIEVGDASRNAPNIKLQANEQVLFSWLQVEEKHLLMINDKTSISIQGDGLGSIPSPTGEFYWTSFLYGLQRVLLFTEQRQIASDAQNIDELHVPLLELEIAISGIGLSLVDNIARAEVVHMGITSSGLVWMCKKKNKKRYKPLSDRESTLIEDAYQRYLLATESRKKVDPQIIIDQRITVDFVLMEMLKPTQRQLKRAYKNGFWFNLIKSQHILQMHAKINRIQIDNQMFDCTFPVVFAPVPPPKSIATQTSEKPFVEVSIVKRVNEYSFVQQYKYFKVLVQEFDVRVDIGFVNAIASMLEAEEDYDKEKELQGFTEDLQFKDKPLHFHVVQSSIRDQKHFYDYLHLSPLKIHLSFTLAGSNQESKAKTIPPVINLAMQSLGVTLTDVQGVIFKLGYFEKEYCFLTGNQLIQEAQMHYFGQLVKQLYVLVLGLDVIGNPFGLVLGIGQGAADFFYEPFQGAIQGPGEFATGLVYGVRSLIGHTVGGAAGAVSKITGAMGKGIAALTFDKEYQRHRRELIGHKPSNFQEGLAQSGKGLVMGVVDGVTGVIRQPIYGAKDEGLGGFCKGVGKGLVGLVTRPIAGITDFASGSFSAVKRATDMAEDVLRMRSPRCIQVDGLVRPFSKREAEGLKLLMSVEKGKFSKTDMYIYHILLGHTKQKDVLLLTDKRIAYISINEIFGGYQMDWAYRWTEISTPSEVVDKGVMLFFSKKRGMKTLFQTTDSGKLILIDQEEIKKTISDMINELVEKHSRMDLLH</sequence>
<dbReference type="GeneID" id="106669655"/>
<evidence type="ECO:0000313" key="9">
    <source>
        <dbReference type="EnsemblMetazoa" id="XP_014254767.1"/>
    </source>
</evidence>
<feature type="domain" description="Intermembrane lipid transfer protein VPS13-like C-terminal" evidence="8">
    <location>
        <begin position="3094"/>
        <end position="3216"/>
    </location>
</feature>
<dbReference type="RefSeq" id="XP_014254767.1">
    <property type="nucleotide sequence ID" value="XM_014399281.2"/>
</dbReference>
<dbReference type="OMA" id="SGWRPIR"/>
<keyword evidence="2" id="KW-0813">Transport</keyword>
<dbReference type="OrthoDB" id="428159at2759"/>
<evidence type="ECO:0000259" key="7">
    <source>
        <dbReference type="Pfam" id="PF25036"/>
    </source>
</evidence>
<dbReference type="GO" id="GO:0006869">
    <property type="term" value="P:lipid transport"/>
    <property type="evidence" value="ECO:0007669"/>
    <property type="project" value="UniProtKB-KW"/>
</dbReference>
<evidence type="ECO:0000313" key="10">
    <source>
        <dbReference type="Proteomes" id="UP000494040"/>
    </source>
</evidence>
<feature type="domain" description="Vacuolar protein sorting-associated protein 13 VPS13 adaptor binding" evidence="7">
    <location>
        <begin position="2019"/>
        <end position="2504"/>
    </location>
</feature>
<evidence type="ECO:0000256" key="1">
    <source>
        <dbReference type="ARBA" id="ARBA00006545"/>
    </source>
</evidence>
<evidence type="ECO:0000256" key="3">
    <source>
        <dbReference type="ARBA" id="ARBA00023055"/>
    </source>
</evidence>
<dbReference type="InterPro" id="IPR026847">
    <property type="entry name" value="VPS13"/>
</dbReference>
<feature type="coiled-coil region" evidence="4">
    <location>
        <begin position="103"/>
        <end position="130"/>
    </location>
</feature>
<organism evidence="9 10">
    <name type="scientific">Cimex lectularius</name>
    <name type="common">Bed bug</name>
    <name type="synonym">Acanthia lectularia</name>
    <dbReference type="NCBI Taxonomy" id="79782"/>
    <lineage>
        <taxon>Eukaryota</taxon>
        <taxon>Metazoa</taxon>
        <taxon>Ecdysozoa</taxon>
        <taxon>Arthropoda</taxon>
        <taxon>Hexapoda</taxon>
        <taxon>Insecta</taxon>
        <taxon>Pterygota</taxon>
        <taxon>Neoptera</taxon>
        <taxon>Paraneoptera</taxon>
        <taxon>Hemiptera</taxon>
        <taxon>Heteroptera</taxon>
        <taxon>Panheteroptera</taxon>
        <taxon>Cimicomorpha</taxon>
        <taxon>Cimicidae</taxon>
        <taxon>Cimex</taxon>
    </lineage>
</organism>
<evidence type="ECO:0000256" key="4">
    <source>
        <dbReference type="SAM" id="Coils"/>
    </source>
</evidence>
<dbReference type="KEGG" id="clec:106669655"/>
<dbReference type="Pfam" id="PF25036">
    <property type="entry name" value="VPS13_VAB"/>
    <property type="match status" value="1"/>
</dbReference>
<evidence type="ECO:0000259" key="8">
    <source>
        <dbReference type="Pfam" id="PF25037"/>
    </source>
</evidence>
<comment type="similarity">
    <text evidence="1">Belongs to the VPS13 family.</text>
</comment>
<dbReference type="InterPro" id="IPR009543">
    <property type="entry name" value="VPS13_VAB"/>
</dbReference>
<dbReference type="GO" id="GO:0006623">
    <property type="term" value="P:protein targeting to vacuole"/>
    <property type="evidence" value="ECO:0007669"/>
    <property type="project" value="TreeGrafter"/>
</dbReference>
<evidence type="ECO:0000259" key="6">
    <source>
        <dbReference type="Pfam" id="PF25033"/>
    </source>
</evidence>
<dbReference type="InterPro" id="IPR056748">
    <property type="entry name" value="VPS13-like_C"/>
</dbReference>
<dbReference type="CTD" id="35693"/>
<dbReference type="GO" id="GO:0045053">
    <property type="term" value="P:protein retention in Golgi apparatus"/>
    <property type="evidence" value="ECO:0007669"/>
    <property type="project" value="TreeGrafter"/>
</dbReference>
<evidence type="ECO:0008006" key="11">
    <source>
        <dbReference type="Google" id="ProtNLM"/>
    </source>
</evidence>
<evidence type="ECO:0000259" key="5">
    <source>
        <dbReference type="Pfam" id="PF12624"/>
    </source>
</evidence>
<accession>A0A8I6TG95</accession>
<protein>
    <recommendedName>
        <fullName evidence="11">Vacuolar protein sorting-associated protein 13</fullName>
    </recommendedName>
</protein>
<dbReference type="PANTHER" id="PTHR16166">
    <property type="entry name" value="VACUOLAR PROTEIN SORTING-ASSOCIATED PROTEIN VPS13"/>
    <property type="match status" value="1"/>
</dbReference>
<dbReference type="Proteomes" id="UP000494040">
    <property type="component" value="Unassembled WGS sequence"/>
</dbReference>
<dbReference type="InterPro" id="IPR026854">
    <property type="entry name" value="VPS13_N"/>
</dbReference>
<evidence type="ECO:0000256" key="2">
    <source>
        <dbReference type="ARBA" id="ARBA00022448"/>
    </source>
</evidence>
<dbReference type="InterPro" id="IPR056747">
    <property type="entry name" value="VPS13-like_M"/>
</dbReference>
<keyword evidence="4" id="KW-0175">Coiled coil</keyword>
<dbReference type="Pfam" id="PF25033">
    <property type="entry name" value="VPS13_M"/>
    <property type="match status" value="1"/>
</dbReference>
<proteinExistence type="inferred from homology"/>
<name>A0A8I6TG95_CIMLE</name>
<feature type="domain" description="Chorein N-terminal" evidence="5">
    <location>
        <begin position="2"/>
        <end position="799"/>
    </location>
</feature>
<keyword evidence="10" id="KW-1185">Reference proteome</keyword>
<feature type="domain" description="VPS13-like middle region" evidence="6">
    <location>
        <begin position="1056"/>
        <end position="1890"/>
    </location>
</feature>
<keyword evidence="3" id="KW-0445">Lipid transport</keyword>
<dbReference type="Pfam" id="PF12624">
    <property type="entry name" value="VPS13_N"/>
    <property type="match status" value="1"/>
</dbReference>
<reference evidence="9" key="1">
    <citation type="submission" date="2022-01" db="UniProtKB">
        <authorList>
            <consortium name="EnsemblMetazoa"/>
        </authorList>
    </citation>
    <scope>IDENTIFICATION</scope>
</reference>